<dbReference type="PROSITE" id="PS50885">
    <property type="entry name" value="HAMP"/>
    <property type="match status" value="1"/>
</dbReference>
<dbReference type="Proteomes" id="UP001152172">
    <property type="component" value="Unassembled WGS sequence"/>
</dbReference>
<name>A0A9X3L6D6_9BACI</name>
<dbReference type="SMART" id="SM01049">
    <property type="entry name" value="Cache_2"/>
    <property type="match status" value="1"/>
</dbReference>
<dbReference type="CDD" id="cd06225">
    <property type="entry name" value="HAMP"/>
    <property type="match status" value="1"/>
</dbReference>
<comment type="caution">
    <text evidence="12">The sequence shown here is derived from an EMBL/GenBank/DDBJ whole genome shotgun (WGS) entry which is preliminary data.</text>
</comment>
<dbReference type="SUPFAM" id="SSF58104">
    <property type="entry name" value="Methyl-accepting chemotaxis protein (MCP) signaling domain"/>
    <property type="match status" value="1"/>
</dbReference>
<keyword evidence="4 9" id="KW-1133">Transmembrane helix</keyword>
<keyword evidence="2" id="KW-1003">Cell membrane</keyword>
<dbReference type="Gene3D" id="3.30.450.20">
    <property type="entry name" value="PAS domain"/>
    <property type="match status" value="1"/>
</dbReference>
<evidence type="ECO:0000256" key="7">
    <source>
        <dbReference type="ARBA" id="ARBA00029447"/>
    </source>
</evidence>
<dbReference type="GO" id="GO:0005886">
    <property type="term" value="C:plasma membrane"/>
    <property type="evidence" value="ECO:0007669"/>
    <property type="project" value="UniProtKB-SubCell"/>
</dbReference>
<evidence type="ECO:0000256" key="2">
    <source>
        <dbReference type="ARBA" id="ARBA00022475"/>
    </source>
</evidence>
<feature type="domain" description="Methyl-accepting transducer" evidence="10">
    <location>
        <begin position="297"/>
        <end position="533"/>
    </location>
</feature>
<gene>
    <name evidence="12" type="ORF">M9R61_02605</name>
</gene>
<dbReference type="PANTHER" id="PTHR32089:SF114">
    <property type="entry name" value="METHYL-ACCEPTING CHEMOTAXIS PROTEIN MCPB"/>
    <property type="match status" value="1"/>
</dbReference>
<evidence type="ECO:0000259" key="11">
    <source>
        <dbReference type="PROSITE" id="PS50885"/>
    </source>
</evidence>
<dbReference type="SMART" id="SM00304">
    <property type="entry name" value="HAMP"/>
    <property type="match status" value="1"/>
</dbReference>
<dbReference type="Pfam" id="PF00672">
    <property type="entry name" value="HAMP"/>
    <property type="match status" value="1"/>
</dbReference>
<comment type="subcellular location">
    <subcellularLocation>
        <location evidence="1">Cell membrane</location>
        <topology evidence="1">Multi-pass membrane protein</topology>
    </subcellularLocation>
</comment>
<keyword evidence="5 9" id="KW-0472">Membrane</keyword>
<evidence type="ECO:0000256" key="1">
    <source>
        <dbReference type="ARBA" id="ARBA00004651"/>
    </source>
</evidence>
<evidence type="ECO:0000313" key="12">
    <source>
        <dbReference type="EMBL" id="MCZ8532238.1"/>
    </source>
</evidence>
<protein>
    <submittedName>
        <fullName evidence="12">Methyl-accepting chemotaxis protein</fullName>
    </submittedName>
</protein>
<keyword evidence="6 8" id="KW-0807">Transducer</keyword>
<dbReference type="SMART" id="SM00283">
    <property type="entry name" value="MA"/>
    <property type="match status" value="1"/>
</dbReference>
<comment type="similarity">
    <text evidence="7">Belongs to the methyl-accepting chemotaxis (MCP) protein family.</text>
</comment>
<dbReference type="Gene3D" id="6.10.340.10">
    <property type="match status" value="1"/>
</dbReference>
<evidence type="ECO:0000256" key="6">
    <source>
        <dbReference type="ARBA" id="ARBA00023224"/>
    </source>
</evidence>
<evidence type="ECO:0000256" key="3">
    <source>
        <dbReference type="ARBA" id="ARBA00022692"/>
    </source>
</evidence>
<reference evidence="12" key="1">
    <citation type="submission" date="2022-05" db="EMBL/GenBank/DDBJ databases">
        <authorList>
            <person name="Colautti A."/>
            <person name="Iacumin L."/>
        </authorList>
    </citation>
    <scope>NUCLEOTIDE SEQUENCE</scope>
    <source>
        <strain evidence="12">DSM 30747</strain>
    </source>
</reference>
<evidence type="ECO:0000313" key="13">
    <source>
        <dbReference type="Proteomes" id="UP001152172"/>
    </source>
</evidence>
<feature type="domain" description="HAMP" evidence="11">
    <location>
        <begin position="225"/>
        <end position="278"/>
    </location>
</feature>
<evidence type="ECO:0000256" key="8">
    <source>
        <dbReference type="PROSITE-ProRule" id="PRU00284"/>
    </source>
</evidence>
<dbReference type="PROSITE" id="PS50111">
    <property type="entry name" value="CHEMOTAXIS_TRANSDUC_2"/>
    <property type="match status" value="1"/>
</dbReference>
<keyword evidence="13" id="KW-1185">Reference proteome</keyword>
<dbReference type="Gene3D" id="1.10.287.950">
    <property type="entry name" value="Methyl-accepting chemotaxis protein"/>
    <property type="match status" value="1"/>
</dbReference>
<dbReference type="InterPro" id="IPR004089">
    <property type="entry name" value="MCPsignal_dom"/>
</dbReference>
<sequence length="583" mass="63468">MKKIKNITTIKGKLISISILLLTIPLIVLGIFSYQKSASSLDNTGEQILKNSVEQTIEIIGVLNESVENGDISLEEAQEKVKVTILGDLSSDGTRPINPNINLGKNGYMFVLDNEGLEIAHPTLEGQNLWESEDSNGVKFVQDIVKTGNDGGGFVYYQWPHPTDENQIETKISYTETDPYWGWVVNSSTYSMDFNSSATDIFKIIFIVIGVTLVVGIIIIWLFANNIANPIKKVVSHMNHLAQGDLTQGELQVNSRDETGQLAIAMNQMQENLVKAMTHISQSSETLSSHSEELTQSANEVKVGTEQIAITMQELALGSESQANSASDLSSIMDSFVSSVVEANENGERIHDSSLEVLKLSNEGKDLMDSSNKQMEKVVQIIKESVGRIQGFEKRTNEIVSLVSVIKDIAGQTNLLALNASIEAARAGEHGKGFAVVADEVKKLAEQVNDSVKDITLIVENTQKDFGQVQEFLNSGYNEVEKGKNQIYLTGETITNISLSVTGMVGSIQTISENLVQISANSQEMNGQVEEIASISQEAAAGVEETAATVEESNSSIEEVAGSAEQLSKLAEELNDIVRQFKI</sequence>
<accession>A0A9X3L6D6</accession>
<feature type="transmembrane region" description="Helical" evidence="9">
    <location>
        <begin position="201"/>
        <end position="224"/>
    </location>
</feature>
<dbReference type="AlphaFoldDB" id="A0A9X3L6D6"/>
<feature type="transmembrane region" description="Helical" evidence="9">
    <location>
        <begin position="12"/>
        <end position="34"/>
    </location>
</feature>
<dbReference type="Pfam" id="PF17200">
    <property type="entry name" value="sCache_2"/>
    <property type="match status" value="1"/>
</dbReference>
<evidence type="ECO:0000256" key="9">
    <source>
        <dbReference type="SAM" id="Phobius"/>
    </source>
</evidence>
<dbReference type="Pfam" id="PF00015">
    <property type="entry name" value="MCPsignal"/>
    <property type="match status" value="1"/>
</dbReference>
<dbReference type="RefSeq" id="WP_269920861.1">
    <property type="nucleotide sequence ID" value="NZ_JAMKBI010000002.1"/>
</dbReference>
<dbReference type="PANTHER" id="PTHR32089">
    <property type="entry name" value="METHYL-ACCEPTING CHEMOTAXIS PROTEIN MCPB"/>
    <property type="match status" value="1"/>
</dbReference>
<keyword evidence="3 9" id="KW-0812">Transmembrane</keyword>
<evidence type="ECO:0000259" key="10">
    <source>
        <dbReference type="PROSITE" id="PS50111"/>
    </source>
</evidence>
<organism evidence="12 13">
    <name type="scientific">Psychrobacillus psychrodurans</name>
    <dbReference type="NCBI Taxonomy" id="126157"/>
    <lineage>
        <taxon>Bacteria</taxon>
        <taxon>Bacillati</taxon>
        <taxon>Bacillota</taxon>
        <taxon>Bacilli</taxon>
        <taxon>Bacillales</taxon>
        <taxon>Bacillaceae</taxon>
        <taxon>Psychrobacillus</taxon>
    </lineage>
</organism>
<evidence type="ECO:0000256" key="5">
    <source>
        <dbReference type="ARBA" id="ARBA00023136"/>
    </source>
</evidence>
<proteinExistence type="inferred from homology"/>
<dbReference type="CDD" id="cd11386">
    <property type="entry name" value="MCP_signal"/>
    <property type="match status" value="1"/>
</dbReference>
<dbReference type="InterPro" id="IPR003660">
    <property type="entry name" value="HAMP_dom"/>
</dbReference>
<dbReference type="EMBL" id="JAMKBI010000002">
    <property type="protein sequence ID" value="MCZ8532238.1"/>
    <property type="molecule type" value="Genomic_DNA"/>
</dbReference>
<dbReference type="InterPro" id="IPR033480">
    <property type="entry name" value="sCache_2"/>
</dbReference>
<evidence type="ECO:0000256" key="4">
    <source>
        <dbReference type="ARBA" id="ARBA00022989"/>
    </source>
</evidence>
<dbReference type="GO" id="GO:0007165">
    <property type="term" value="P:signal transduction"/>
    <property type="evidence" value="ECO:0007669"/>
    <property type="project" value="UniProtKB-KW"/>
</dbReference>